<name>L2GUM6_VAVCU</name>
<keyword evidence="2" id="KW-0812">Transmembrane</keyword>
<dbReference type="EMBL" id="GL877427">
    <property type="protein sequence ID" value="ELA46998.1"/>
    <property type="molecule type" value="Genomic_DNA"/>
</dbReference>
<dbReference type="Proteomes" id="UP000011081">
    <property type="component" value="Unassembled WGS sequence"/>
</dbReference>
<keyword evidence="2" id="KW-1133">Transmembrane helix</keyword>
<dbReference type="AlphaFoldDB" id="L2GUM6"/>
<dbReference type="RefSeq" id="XP_008074546.1">
    <property type="nucleotide sequence ID" value="XM_008076355.1"/>
</dbReference>
<protein>
    <submittedName>
        <fullName evidence="3">Uncharacterized protein</fullName>
    </submittedName>
</protein>
<evidence type="ECO:0000313" key="3">
    <source>
        <dbReference type="EMBL" id="ELA46998.1"/>
    </source>
</evidence>
<keyword evidence="4" id="KW-1185">Reference proteome</keyword>
<dbReference type="InParanoid" id="L2GUM6"/>
<keyword evidence="1" id="KW-0175">Coiled coil</keyword>
<evidence type="ECO:0000256" key="2">
    <source>
        <dbReference type="SAM" id="Phobius"/>
    </source>
</evidence>
<feature type="coiled-coil region" evidence="1">
    <location>
        <begin position="88"/>
        <end position="122"/>
    </location>
</feature>
<keyword evidence="2" id="KW-0472">Membrane</keyword>
<evidence type="ECO:0000256" key="1">
    <source>
        <dbReference type="SAM" id="Coils"/>
    </source>
</evidence>
<gene>
    <name evidence="3" type="ORF">VCUG_01529</name>
</gene>
<accession>L2GUM6</accession>
<feature type="transmembrane region" description="Helical" evidence="2">
    <location>
        <begin position="41"/>
        <end position="66"/>
    </location>
</feature>
<dbReference type="HOGENOM" id="CLU_1246168_0_0_1"/>
<dbReference type="VEuPathDB" id="MicrosporidiaDB:VCUG_01529"/>
<reference evidence="4" key="1">
    <citation type="submission" date="2011-03" db="EMBL/GenBank/DDBJ databases">
        <title>The genome sequence of Vavraia culicis strain floridensis.</title>
        <authorList>
            <consortium name="The Broad Institute Genome Sequencing Platform"/>
            <person name="Cuomo C."/>
            <person name="Becnel J."/>
            <person name="Sanscrainte N."/>
            <person name="Young S.K."/>
            <person name="Zeng Q."/>
            <person name="Gargeya S."/>
            <person name="Fitzgerald M."/>
            <person name="Haas B."/>
            <person name="Abouelleil A."/>
            <person name="Alvarado L."/>
            <person name="Arachchi H.M."/>
            <person name="Berlin A."/>
            <person name="Chapman S.B."/>
            <person name="Gearin G."/>
            <person name="Goldberg J."/>
            <person name="Griggs A."/>
            <person name="Gujja S."/>
            <person name="Hansen M."/>
            <person name="Heiman D."/>
            <person name="Howarth C."/>
            <person name="Larimer J."/>
            <person name="Lui A."/>
            <person name="MacDonald P.J.P."/>
            <person name="McCowen C."/>
            <person name="Montmayeur A."/>
            <person name="Murphy C."/>
            <person name="Neiman D."/>
            <person name="Pearson M."/>
            <person name="Priest M."/>
            <person name="Roberts A."/>
            <person name="Saif S."/>
            <person name="Shea T."/>
            <person name="Sisk P."/>
            <person name="Stolte C."/>
            <person name="Sykes S."/>
            <person name="Wortman J."/>
            <person name="Nusbaum C."/>
            <person name="Birren B."/>
        </authorList>
    </citation>
    <scope>NUCLEOTIDE SEQUENCE [LARGE SCALE GENOMIC DNA]</scope>
    <source>
        <strain evidence="4">floridensis</strain>
    </source>
</reference>
<dbReference type="GeneID" id="19879405"/>
<organism evidence="3 4">
    <name type="scientific">Vavraia culicis (isolate floridensis)</name>
    <name type="common">Microsporidian parasite</name>
    <dbReference type="NCBI Taxonomy" id="948595"/>
    <lineage>
        <taxon>Eukaryota</taxon>
        <taxon>Fungi</taxon>
        <taxon>Fungi incertae sedis</taxon>
        <taxon>Microsporidia</taxon>
        <taxon>Pleistophoridae</taxon>
        <taxon>Vavraia</taxon>
    </lineage>
</organism>
<proteinExistence type="predicted"/>
<evidence type="ECO:0000313" key="4">
    <source>
        <dbReference type="Proteomes" id="UP000011081"/>
    </source>
</evidence>
<sequence>MPHSQENKLASATQVVETREFEESDLVSDGINMTLKISCGIAASLIIIIFIINIFLIGIACVRYGMRRKMERKYRKRNCEQTVIDMHCKVEQALMEAQSKEIANLKKEMAALANVIKSKEEKTKLMQNQVSSPRKAYNNERLKNKKCLYKTTNDIMGIKVRDQGYVDTKAICLPVTAIDNTRMVRLDSAERLRLETVLLIRERKRHKKEQRARTRRQKLRYK</sequence>